<comment type="caution">
    <text evidence="1">The sequence shown here is derived from an EMBL/GenBank/DDBJ whole genome shotgun (WGS) entry which is preliminary data.</text>
</comment>
<name>A0AAE0NVJ7_SORBR</name>
<reference evidence="1" key="1">
    <citation type="journal article" date="2023" name="Mol. Phylogenet. Evol.">
        <title>Genome-scale phylogeny and comparative genomics of the fungal order Sordariales.</title>
        <authorList>
            <person name="Hensen N."/>
            <person name="Bonometti L."/>
            <person name="Westerberg I."/>
            <person name="Brannstrom I.O."/>
            <person name="Guillou S."/>
            <person name="Cros-Aarteil S."/>
            <person name="Calhoun S."/>
            <person name="Haridas S."/>
            <person name="Kuo A."/>
            <person name="Mondo S."/>
            <person name="Pangilinan J."/>
            <person name="Riley R."/>
            <person name="LaButti K."/>
            <person name="Andreopoulos B."/>
            <person name="Lipzen A."/>
            <person name="Chen C."/>
            <person name="Yan M."/>
            <person name="Daum C."/>
            <person name="Ng V."/>
            <person name="Clum A."/>
            <person name="Steindorff A."/>
            <person name="Ohm R.A."/>
            <person name="Martin F."/>
            <person name="Silar P."/>
            <person name="Natvig D.O."/>
            <person name="Lalanne C."/>
            <person name="Gautier V."/>
            <person name="Ament-Velasquez S.L."/>
            <person name="Kruys A."/>
            <person name="Hutchinson M.I."/>
            <person name="Powell A.J."/>
            <person name="Barry K."/>
            <person name="Miller A.N."/>
            <person name="Grigoriev I.V."/>
            <person name="Debuchy R."/>
            <person name="Gladieux P."/>
            <person name="Hiltunen Thoren M."/>
            <person name="Johannesson H."/>
        </authorList>
    </citation>
    <scope>NUCLEOTIDE SEQUENCE</scope>
    <source>
        <strain evidence="1">FGSC 1904</strain>
    </source>
</reference>
<accession>A0AAE0NVJ7</accession>
<evidence type="ECO:0000313" key="1">
    <source>
        <dbReference type="EMBL" id="KAK3388563.1"/>
    </source>
</evidence>
<dbReference type="AlphaFoldDB" id="A0AAE0NVJ7"/>
<organism evidence="1 2">
    <name type="scientific">Sordaria brevicollis</name>
    <dbReference type="NCBI Taxonomy" id="83679"/>
    <lineage>
        <taxon>Eukaryota</taxon>
        <taxon>Fungi</taxon>
        <taxon>Dikarya</taxon>
        <taxon>Ascomycota</taxon>
        <taxon>Pezizomycotina</taxon>
        <taxon>Sordariomycetes</taxon>
        <taxon>Sordariomycetidae</taxon>
        <taxon>Sordariales</taxon>
        <taxon>Sordariaceae</taxon>
        <taxon>Sordaria</taxon>
    </lineage>
</organism>
<dbReference type="Proteomes" id="UP001281003">
    <property type="component" value="Unassembled WGS sequence"/>
</dbReference>
<gene>
    <name evidence="1" type="ORF">B0T20DRAFT_98175</name>
</gene>
<proteinExistence type="predicted"/>
<evidence type="ECO:0000313" key="2">
    <source>
        <dbReference type="Proteomes" id="UP001281003"/>
    </source>
</evidence>
<reference evidence="1" key="2">
    <citation type="submission" date="2023-07" db="EMBL/GenBank/DDBJ databases">
        <authorList>
            <consortium name="Lawrence Berkeley National Laboratory"/>
            <person name="Haridas S."/>
            <person name="Hensen N."/>
            <person name="Bonometti L."/>
            <person name="Westerberg I."/>
            <person name="Brannstrom I.O."/>
            <person name="Guillou S."/>
            <person name="Cros-Aarteil S."/>
            <person name="Calhoun S."/>
            <person name="Kuo A."/>
            <person name="Mondo S."/>
            <person name="Pangilinan J."/>
            <person name="Riley R."/>
            <person name="LaButti K."/>
            <person name="Andreopoulos B."/>
            <person name="Lipzen A."/>
            <person name="Chen C."/>
            <person name="Yanf M."/>
            <person name="Daum C."/>
            <person name="Ng V."/>
            <person name="Clum A."/>
            <person name="Steindorff A."/>
            <person name="Ohm R."/>
            <person name="Martin F."/>
            <person name="Silar P."/>
            <person name="Natvig D."/>
            <person name="Lalanne C."/>
            <person name="Gautier V."/>
            <person name="Ament-velasquez S.L."/>
            <person name="Kruys A."/>
            <person name="Hutchinson M.I."/>
            <person name="Powell A.J."/>
            <person name="Barry K."/>
            <person name="Miller A.N."/>
            <person name="Grigoriev I.V."/>
            <person name="Debuchy R."/>
            <person name="Gladieux P."/>
            <person name="Thoren M.H."/>
            <person name="Johannesson H."/>
        </authorList>
    </citation>
    <scope>NUCLEOTIDE SEQUENCE</scope>
    <source>
        <strain evidence="1">FGSC 1904</strain>
    </source>
</reference>
<dbReference type="EMBL" id="JAUTDP010000015">
    <property type="protein sequence ID" value="KAK3388563.1"/>
    <property type="molecule type" value="Genomic_DNA"/>
</dbReference>
<sequence length="83" mass="8982">MQAILLVSAFLEKLHCETALIPHREKGLTAVRLKKQGSLFVLIPGSVRKQSDFQGMKLTTGGGLEYAIKLSGQRVSVPTTSLS</sequence>
<protein>
    <submittedName>
        <fullName evidence="1">Uncharacterized protein</fullName>
    </submittedName>
</protein>
<keyword evidence="2" id="KW-1185">Reference proteome</keyword>